<gene>
    <name evidence="1" type="ORF">GOB87_11960</name>
</gene>
<dbReference type="AlphaFoldDB" id="A0A967B6C8"/>
<reference evidence="1" key="1">
    <citation type="submission" date="2019-11" db="EMBL/GenBank/DDBJ databases">
        <title>Description of new Acetobacter species.</title>
        <authorList>
            <person name="Cleenwerck I."/>
            <person name="Sombolestani A.S."/>
        </authorList>
    </citation>
    <scope>NUCLEOTIDE SEQUENCE</scope>
    <source>
        <strain evidence="1">LMG 1626</strain>
    </source>
</reference>
<dbReference type="Proteomes" id="UP000597459">
    <property type="component" value="Unassembled WGS sequence"/>
</dbReference>
<accession>A0A967B6C8</accession>
<evidence type="ECO:0000313" key="2">
    <source>
        <dbReference type="Proteomes" id="UP000597459"/>
    </source>
</evidence>
<name>A0A967B6C8_9PROT</name>
<keyword evidence="2" id="KW-1185">Reference proteome</keyword>
<proteinExistence type="predicted"/>
<dbReference type="RefSeq" id="WP_166317083.1">
    <property type="nucleotide sequence ID" value="NZ_WOTH01000028.1"/>
</dbReference>
<evidence type="ECO:0000313" key="1">
    <source>
        <dbReference type="EMBL" id="NHO54650.1"/>
    </source>
</evidence>
<organism evidence="1 2">
    <name type="scientific">Acetobacter estunensis</name>
    <dbReference type="NCBI Taxonomy" id="104097"/>
    <lineage>
        <taxon>Bacteria</taxon>
        <taxon>Pseudomonadati</taxon>
        <taxon>Pseudomonadota</taxon>
        <taxon>Alphaproteobacteria</taxon>
        <taxon>Acetobacterales</taxon>
        <taxon>Acetobacteraceae</taxon>
        <taxon>Acetobacter</taxon>
    </lineage>
</organism>
<dbReference type="EMBL" id="WOTH01000028">
    <property type="protein sequence ID" value="NHO54650.1"/>
    <property type="molecule type" value="Genomic_DNA"/>
</dbReference>
<sequence>MGIDREIWQSACNIEKSQKNLDRLCREFDSIECNMPDFVIEYEDKDKDGGNWIAPVYNFYYKVKQRPNGRLKVTGWITLAVQLTCEESVESDWTHGKRAKVLAGFSADAAFDEVWLFDLSAPNSAGFCEDCTIEGDLWVYNQNKNHFFFAIPLDVLISAEAVERYIITPMRSLIRSEEIEKVFSAIKNDMCLPPQL</sequence>
<protein>
    <submittedName>
        <fullName evidence="1">Uncharacterized protein</fullName>
    </submittedName>
</protein>
<comment type="caution">
    <text evidence="1">The sequence shown here is derived from an EMBL/GenBank/DDBJ whole genome shotgun (WGS) entry which is preliminary data.</text>
</comment>